<proteinExistence type="predicted"/>
<dbReference type="Proteomes" id="UP001141950">
    <property type="component" value="Unassembled WGS sequence"/>
</dbReference>
<evidence type="ECO:0000256" key="1">
    <source>
        <dbReference type="SAM" id="Phobius"/>
    </source>
</evidence>
<name>A0A9X2SC63_9BACL</name>
<comment type="caution">
    <text evidence="2">The sequence shown here is derived from an EMBL/GenBank/DDBJ whole genome shotgun (WGS) entry which is preliminary data.</text>
</comment>
<dbReference type="PROSITE" id="PS51257">
    <property type="entry name" value="PROKAR_LIPOPROTEIN"/>
    <property type="match status" value="1"/>
</dbReference>
<keyword evidence="1" id="KW-0472">Membrane</keyword>
<accession>A0A9X2SC63</accession>
<sequence length="67" mass="7550">MKQENTQIFFYGFIVGCVLLLMPIPHFAFWSGIMEHIEAVFRYLGFVLFAACGLTIVVGVGRAYMGK</sequence>
<protein>
    <submittedName>
        <fullName evidence="2">Uncharacterized protein</fullName>
    </submittedName>
</protein>
<feature type="transmembrane region" description="Helical" evidence="1">
    <location>
        <begin position="9"/>
        <end position="31"/>
    </location>
</feature>
<keyword evidence="1" id="KW-1133">Transmembrane helix</keyword>
<dbReference type="RefSeq" id="WP_257448441.1">
    <property type="nucleotide sequence ID" value="NZ_JANIPJ010000013.1"/>
</dbReference>
<evidence type="ECO:0000313" key="2">
    <source>
        <dbReference type="EMBL" id="MCR2805687.1"/>
    </source>
</evidence>
<evidence type="ECO:0000313" key="3">
    <source>
        <dbReference type="Proteomes" id="UP001141950"/>
    </source>
</evidence>
<dbReference type="AlphaFoldDB" id="A0A9X2SC63"/>
<gene>
    <name evidence="2" type="ORF">NQZ67_17530</name>
</gene>
<reference evidence="2" key="1">
    <citation type="submission" date="2022-08" db="EMBL/GenBank/DDBJ databases">
        <title>The genomic sequence of strain Paenibacillus sp. SCIV0701.</title>
        <authorList>
            <person name="Zhao H."/>
        </authorList>
    </citation>
    <scope>NUCLEOTIDE SEQUENCE</scope>
    <source>
        <strain evidence="2">SCIV0701</strain>
    </source>
</reference>
<feature type="transmembrane region" description="Helical" evidence="1">
    <location>
        <begin position="43"/>
        <end position="65"/>
    </location>
</feature>
<keyword evidence="3" id="KW-1185">Reference proteome</keyword>
<keyword evidence="1" id="KW-0812">Transmembrane</keyword>
<dbReference type="EMBL" id="JANIPJ010000013">
    <property type="protein sequence ID" value="MCR2805687.1"/>
    <property type="molecule type" value="Genomic_DNA"/>
</dbReference>
<organism evidence="2 3">
    <name type="scientific">Paenibacillus soyae</name>
    <dbReference type="NCBI Taxonomy" id="2969249"/>
    <lineage>
        <taxon>Bacteria</taxon>
        <taxon>Bacillati</taxon>
        <taxon>Bacillota</taxon>
        <taxon>Bacilli</taxon>
        <taxon>Bacillales</taxon>
        <taxon>Paenibacillaceae</taxon>
        <taxon>Paenibacillus</taxon>
    </lineage>
</organism>